<keyword evidence="3" id="KW-0235">DNA replication</keyword>
<evidence type="ECO:0000256" key="4">
    <source>
        <dbReference type="ARBA" id="ARBA00022806"/>
    </source>
</evidence>
<keyword evidence="8" id="KW-1185">Reference proteome</keyword>
<keyword evidence="4" id="KW-0067">ATP-binding</keyword>
<keyword evidence="4" id="KW-0347">Helicase</keyword>
<evidence type="ECO:0000259" key="6">
    <source>
        <dbReference type="Pfam" id="PF18263"/>
    </source>
</evidence>
<reference evidence="7 8" key="1">
    <citation type="submission" date="2017-03" db="EMBL/GenBank/DDBJ databases">
        <title>Genome Survey of Euroglyphus maynei.</title>
        <authorList>
            <person name="Arlian L.G."/>
            <person name="Morgan M.S."/>
            <person name="Rider S.D."/>
        </authorList>
    </citation>
    <scope>NUCLEOTIDE SEQUENCE [LARGE SCALE GENOMIC DNA]</scope>
    <source>
        <strain evidence="7">Arlian Lab</strain>
        <tissue evidence="7">Whole body</tissue>
    </source>
</reference>
<evidence type="ECO:0000313" key="8">
    <source>
        <dbReference type="Proteomes" id="UP000194236"/>
    </source>
</evidence>
<dbReference type="GO" id="GO:0004386">
    <property type="term" value="F:helicase activity"/>
    <property type="evidence" value="ECO:0007669"/>
    <property type="project" value="UniProtKB-KW"/>
</dbReference>
<keyword evidence="4" id="KW-0378">Hydrolase</keyword>
<keyword evidence="5" id="KW-0539">Nucleus</keyword>
<dbReference type="InterPro" id="IPR041024">
    <property type="entry name" value="Mcm6_C"/>
</dbReference>
<evidence type="ECO:0000256" key="2">
    <source>
        <dbReference type="ARBA" id="ARBA00008010"/>
    </source>
</evidence>
<evidence type="ECO:0000256" key="1">
    <source>
        <dbReference type="ARBA" id="ARBA00004123"/>
    </source>
</evidence>
<evidence type="ECO:0000256" key="5">
    <source>
        <dbReference type="ARBA" id="ARBA00023242"/>
    </source>
</evidence>
<dbReference type="GO" id="GO:0006260">
    <property type="term" value="P:DNA replication"/>
    <property type="evidence" value="ECO:0007669"/>
    <property type="project" value="UniProtKB-KW"/>
</dbReference>
<comment type="subcellular location">
    <subcellularLocation>
        <location evidence="1">Nucleus</location>
    </subcellularLocation>
</comment>
<dbReference type="Gene3D" id="1.20.58.870">
    <property type="match status" value="1"/>
</dbReference>
<dbReference type="GO" id="GO:0005634">
    <property type="term" value="C:nucleus"/>
    <property type="evidence" value="ECO:0007669"/>
    <property type="project" value="UniProtKB-SubCell"/>
</dbReference>
<feature type="domain" description="Mcm6 C-terminal winged-helix" evidence="6">
    <location>
        <begin position="1"/>
        <end position="97"/>
    </location>
</feature>
<protein>
    <recommendedName>
        <fullName evidence="6">Mcm6 C-terminal winged-helix domain-containing protein</fullName>
    </recommendedName>
</protein>
<accession>A0A1Y3AQY3</accession>
<sequence>MLVIKLQREEARIEAGESEGFRKSQLIEWYLEQIVADIETEAELVQRKMICEKIIDKLITIDHILIELKTSESQEEGTEQEKVEPDNILVVHPDYVIDDNF</sequence>
<dbReference type="EMBL" id="MUJZ01068398">
    <property type="protein sequence ID" value="OTF69876.1"/>
    <property type="molecule type" value="Genomic_DNA"/>
</dbReference>
<comment type="caution">
    <text evidence="7">The sequence shown here is derived from an EMBL/GenBank/DDBJ whole genome shotgun (WGS) entry which is preliminary data.</text>
</comment>
<dbReference type="AlphaFoldDB" id="A0A1Y3AQY3"/>
<dbReference type="Proteomes" id="UP000194236">
    <property type="component" value="Unassembled WGS sequence"/>
</dbReference>
<keyword evidence="4" id="KW-0547">Nucleotide-binding</keyword>
<proteinExistence type="inferred from homology"/>
<organism evidence="7 8">
    <name type="scientific">Euroglyphus maynei</name>
    <name type="common">Mayne's house dust mite</name>
    <dbReference type="NCBI Taxonomy" id="6958"/>
    <lineage>
        <taxon>Eukaryota</taxon>
        <taxon>Metazoa</taxon>
        <taxon>Ecdysozoa</taxon>
        <taxon>Arthropoda</taxon>
        <taxon>Chelicerata</taxon>
        <taxon>Arachnida</taxon>
        <taxon>Acari</taxon>
        <taxon>Acariformes</taxon>
        <taxon>Sarcoptiformes</taxon>
        <taxon>Astigmata</taxon>
        <taxon>Psoroptidia</taxon>
        <taxon>Analgoidea</taxon>
        <taxon>Pyroglyphidae</taxon>
        <taxon>Pyroglyphinae</taxon>
        <taxon>Euroglyphus</taxon>
    </lineage>
</organism>
<dbReference type="Pfam" id="PF18263">
    <property type="entry name" value="WHD_MCM6"/>
    <property type="match status" value="1"/>
</dbReference>
<evidence type="ECO:0000256" key="3">
    <source>
        <dbReference type="ARBA" id="ARBA00022705"/>
    </source>
</evidence>
<name>A0A1Y3AQY3_EURMA</name>
<dbReference type="OrthoDB" id="1744952at2759"/>
<evidence type="ECO:0000313" key="7">
    <source>
        <dbReference type="EMBL" id="OTF69876.1"/>
    </source>
</evidence>
<gene>
    <name evidence="7" type="ORF">BLA29_012783</name>
</gene>
<comment type="similarity">
    <text evidence="2">Belongs to the MCM family.</text>
</comment>